<feature type="transmembrane region" description="Helical" evidence="2">
    <location>
        <begin position="332"/>
        <end position="352"/>
    </location>
</feature>
<keyword evidence="2" id="KW-0812">Transmembrane</keyword>
<evidence type="ECO:0000259" key="3">
    <source>
        <dbReference type="Pfam" id="PF11847"/>
    </source>
</evidence>
<feature type="transmembrane region" description="Helical" evidence="2">
    <location>
        <begin position="88"/>
        <end position="107"/>
    </location>
</feature>
<dbReference type="OrthoDB" id="5242711at2"/>
<evidence type="ECO:0000313" key="5">
    <source>
        <dbReference type="EMBL" id="RYB90869.1"/>
    </source>
</evidence>
<dbReference type="Proteomes" id="UP000291838">
    <property type="component" value="Unassembled WGS sequence"/>
</dbReference>
<dbReference type="InterPro" id="IPR021798">
    <property type="entry name" value="AftD_N"/>
</dbReference>
<comment type="caution">
    <text evidence="5">The sequence shown here is derived from an EMBL/GenBank/DDBJ whole genome shotgun (WGS) entry which is preliminary data.</text>
</comment>
<feature type="domain" description="Arabinofuranosyltransferase D third carbohydrate binding module" evidence="4">
    <location>
        <begin position="950"/>
        <end position="1078"/>
    </location>
</feature>
<feature type="transmembrane region" description="Helical" evidence="2">
    <location>
        <begin position="1287"/>
        <end position="1313"/>
    </location>
</feature>
<sequence length="1388" mass="147098">MGALPAPCPPSEGGGDVEPRDRGQEALRFRLRVLAGALALIALAFSQAPGLLTFDTKFDLVVDPWHYLERGLHLWDSNGAIGQLQNQAYGYLWPMGPFFAVGSSLGIPGWAVQRLFMALVLAVGFSGTAYVARALGVRSHLACLVAGFAYALSPRMLTTVGTISIEAWPSALAPWVLLPLVVGASRGSPRRAAALAALAVAMVGGVNATASFAVIPVAAIWLLTRSGGPRRRSMMLWWPALTALGTLWWLAPLFLLGAYSPPFLDFIESASLTTTPTTLFDSLRGTSHWLPYIDTRWRAGGDLVREGYLALNSGVVLMLGLLGLMRRDNEHRLFLGVSLLVGLMMVGMGHLGPVQGWFAPQLNEALDGVLAAARNVHKFDPVIRLPLVLGLALLLDSLRAPRPVAGTSTPSAPSPLAFRSVSWLAIVAVLGAAIPGIVGRMAPAGQVLEVPGYWEEAGAWLDDRGEEGAALMSPGIGVAQFVWGSTNDEPLEFLVEEGRFGVRSNIPFVPPGNIRALDAIEERLTQGRPSRGLAPFLARSGVQYLVVRNDVIKAPDIPDTVLLHQALDGSAGLRRLVSFGPELGGSAYLLRDGDRNVVNGGWQTNYRAIEIYEVEAGGPGAVAADELPIVVGGPESLLDLADAGIVGEEPTVLAMDADPDVAPSGPLILTDGYRDRERFFGQLHDGYSATTLPGEPRHSSHPTKDFYVTEGDERWRTRALLSGARSLVASSSLGDATGAGGARPAYSAIAALDGDDTTQWASNPGSAERPTWTLGLESERTIASVDLVGGVSAPTFQSVRVVTANGASEPVDLGPAERATVAVPEGPTSWLRIETVGQAADVRAALAEVDVPGLTVEKRLRLPTTPAAWGTPAAILLTAAQDARTGCVQVDGDVRCLPGRDVAGEEDTGFRREFDLTGDASYDAEVWVRPRAGTAVEEALLEDLPVSVTSSSQAVPDVRASALAALDGDIGTAWMASSGDFRPTLRVRWVGRTKVRGVSVSIDPSTGGRLPTRLGLTYRGGSTEVEVDESGRATFPPVRTDFLDVEVLQTDLTSSIGFDRFVTPLAAAIGELRIQGAPFEALSPPEDERDLGCGSGPDVRVDGQVFRSRVTTSSARIFDGEEVPATLCGSTTALSLDEGTHEVSVESSDTFSATRVVLRDPDFDPSGSTPVPWAEHDADSRAAEAPAGAAVLAFRENGNRGWTASRDGESLEAVRVDGWQQGWVLDPDSEATGPVVERYAPEAAYRWGLLAGLITGIALLLLALLWWRRPPADDPRPVGPARIRPVLWTAGAALVVGLLTGWAGVAVLVGTYVVAIPLGRRYPDVVEALLATTVVAAAFFYAVRPWGNDWAGASAWPQLLCVVALCGVLLGVAEPRWRSRMNGDSTKR</sequence>
<feature type="transmembrane region" description="Helical" evidence="2">
    <location>
        <begin position="1355"/>
        <end position="1373"/>
    </location>
</feature>
<organism evidence="5 6">
    <name type="scientific">Nocardioides glacieisoli</name>
    <dbReference type="NCBI Taxonomy" id="1168730"/>
    <lineage>
        <taxon>Bacteria</taxon>
        <taxon>Bacillati</taxon>
        <taxon>Actinomycetota</taxon>
        <taxon>Actinomycetes</taxon>
        <taxon>Propionibacteriales</taxon>
        <taxon>Nocardioidaceae</taxon>
        <taxon>Nocardioides</taxon>
    </lineage>
</organism>
<feature type="transmembrane region" description="Helical" evidence="2">
    <location>
        <begin position="114"/>
        <end position="131"/>
    </location>
</feature>
<feature type="transmembrane region" description="Helical" evidence="2">
    <location>
        <begin position="29"/>
        <end position="48"/>
    </location>
</feature>
<dbReference type="EMBL" id="SDWS01000004">
    <property type="protein sequence ID" value="RYB90869.1"/>
    <property type="molecule type" value="Genomic_DNA"/>
</dbReference>
<keyword evidence="2" id="KW-0472">Membrane</keyword>
<evidence type="ECO:0000256" key="1">
    <source>
        <dbReference type="SAM" id="MobiDB-lite"/>
    </source>
</evidence>
<dbReference type="SUPFAM" id="SSF49785">
    <property type="entry name" value="Galactose-binding domain-like"/>
    <property type="match status" value="1"/>
</dbReference>
<feature type="transmembrane region" description="Helical" evidence="2">
    <location>
        <begin position="235"/>
        <end position="259"/>
    </location>
</feature>
<feature type="transmembrane region" description="Helical" evidence="2">
    <location>
        <begin position="307"/>
        <end position="325"/>
    </location>
</feature>
<evidence type="ECO:0000256" key="2">
    <source>
        <dbReference type="SAM" id="Phobius"/>
    </source>
</evidence>
<dbReference type="InterPro" id="IPR056997">
    <property type="entry name" value="CBM_AftD"/>
</dbReference>
<dbReference type="InterPro" id="IPR008979">
    <property type="entry name" value="Galactose-bd-like_sf"/>
</dbReference>
<gene>
    <name evidence="5" type="ORF">EUA06_11390</name>
</gene>
<dbReference type="Pfam" id="PF24607">
    <property type="entry name" value="CBM_AftD"/>
    <property type="match status" value="1"/>
</dbReference>
<feature type="domain" description="Alpha-(1-&gt;3)-arabinofuranosyltransferase N-terminal GT-C" evidence="3">
    <location>
        <begin position="40"/>
        <end position="702"/>
    </location>
</feature>
<proteinExistence type="predicted"/>
<dbReference type="Gene3D" id="2.60.120.260">
    <property type="entry name" value="Galactose-binding domain-like"/>
    <property type="match status" value="1"/>
</dbReference>
<evidence type="ECO:0000259" key="4">
    <source>
        <dbReference type="Pfam" id="PF24607"/>
    </source>
</evidence>
<accession>A0A4Q2RSW5</accession>
<feature type="transmembrane region" description="Helical" evidence="2">
    <location>
        <begin position="1325"/>
        <end position="1343"/>
    </location>
</feature>
<feature type="compositionally biased region" description="Pro residues" evidence="1">
    <location>
        <begin position="1"/>
        <end position="10"/>
    </location>
</feature>
<reference evidence="5 6" key="1">
    <citation type="submission" date="2019-01" db="EMBL/GenBank/DDBJ databases">
        <title>Novel species of Nocardioides.</title>
        <authorList>
            <person name="Liu Q."/>
            <person name="Xin Y.-H."/>
        </authorList>
    </citation>
    <scope>NUCLEOTIDE SEQUENCE [LARGE SCALE GENOMIC DNA]</scope>
    <source>
        <strain evidence="5 6">HLT3-15</strain>
    </source>
</reference>
<keyword evidence="6" id="KW-1185">Reference proteome</keyword>
<dbReference type="Pfam" id="PF11847">
    <property type="entry name" value="GT-C_AftD"/>
    <property type="match status" value="1"/>
</dbReference>
<feature type="region of interest" description="Disordered" evidence="1">
    <location>
        <begin position="1"/>
        <end position="20"/>
    </location>
</feature>
<feature type="transmembrane region" description="Helical" evidence="2">
    <location>
        <begin position="194"/>
        <end position="223"/>
    </location>
</feature>
<keyword evidence="2" id="KW-1133">Transmembrane helix</keyword>
<feature type="transmembrane region" description="Helical" evidence="2">
    <location>
        <begin position="1247"/>
        <end position="1267"/>
    </location>
</feature>
<name>A0A4Q2RSW5_9ACTN</name>
<evidence type="ECO:0000313" key="6">
    <source>
        <dbReference type="Proteomes" id="UP000291838"/>
    </source>
</evidence>
<dbReference type="GO" id="GO:0016740">
    <property type="term" value="F:transferase activity"/>
    <property type="evidence" value="ECO:0007669"/>
    <property type="project" value="InterPro"/>
</dbReference>
<protein>
    <submittedName>
        <fullName evidence="5">DUF3367 domain-containing protein</fullName>
    </submittedName>
</protein>